<dbReference type="Gene3D" id="2.170.16.10">
    <property type="entry name" value="Hedgehog/Intein (Hint) domain"/>
    <property type="match status" value="1"/>
</dbReference>
<dbReference type="Gene3D" id="2.180.10.10">
    <property type="entry name" value="RHS repeat-associated core"/>
    <property type="match status" value="3"/>
</dbReference>
<evidence type="ECO:0000313" key="7">
    <source>
        <dbReference type="Proteomes" id="UP000249341"/>
    </source>
</evidence>
<dbReference type="EMBL" id="QLMJ01000019">
    <property type="protein sequence ID" value="RAK28671.1"/>
    <property type="molecule type" value="Genomic_DNA"/>
</dbReference>
<dbReference type="PANTHER" id="PTHR32305:SF15">
    <property type="entry name" value="PROTEIN RHSA-RELATED"/>
    <property type="match status" value="1"/>
</dbReference>
<comment type="caution">
    <text evidence="6">The sequence shown here is derived from an EMBL/GenBank/DDBJ whole genome shotgun (WGS) entry which is preliminary data.</text>
</comment>
<evidence type="ECO:0000313" key="6">
    <source>
        <dbReference type="EMBL" id="RAK28671.1"/>
    </source>
</evidence>
<dbReference type="PANTHER" id="PTHR32305">
    <property type="match status" value="1"/>
</dbReference>
<dbReference type="InterPro" id="IPR036844">
    <property type="entry name" value="Hint_dom_sf"/>
</dbReference>
<dbReference type="InterPro" id="IPR056823">
    <property type="entry name" value="TEN-like_YD-shell"/>
</dbReference>
<evidence type="ECO:0000256" key="3">
    <source>
        <dbReference type="SAM" id="MobiDB-lite"/>
    </source>
</evidence>
<organism evidence="6 7">
    <name type="scientific">Actinoplanes lutulentus</name>
    <dbReference type="NCBI Taxonomy" id="1287878"/>
    <lineage>
        <taxon>Bacteria</taxon>
        <taxon>Bacillati</taxon>
        <taxon>Actinomycetota</taxon>
        <taxon>Actinomycetes</taxon>
        <taxon>Micromonosporales</taxon>
        <taxon>Micromonosporaceae</taxon>
        <taxon>Actinoplanes</taxon>
    </lineage>
</organism>
<dbReference type="InterPro" id="IPR022385">
    <property type="entry name" value="Rhs_assc_core"/>
</dbReference>
<dbReference type="Pfam" id="PF20148">
    <property type="entry name" value="DUF6531"/>
    <property type="match status" value="1"/>
</dbReference>
<dbReference type="InterPro" id="IPR030934">
    <property type="entry name" value="Intein_C"/>
</dbReference>
<proteinExistence type="predicted"/>
<dbReference type="NCBIfam" id="TIGR03696">
    <property type="entry name" value="Rhs_assc_core"/>
    <property type="match status" value="1"/>
</dbReference>
<feature type="compositionally biased region" description="Polar residues" evidence="3">
    <location>
        <begin position="815"/>
        <end position="842"/>
    </location>
</feature>
<feature type="region of interest" description="Disordered" evidence="3">
    <location>
        <begin position="37"/>
        <end position="74"/>
    </location>
</feature>
<dbReference type="SMART" id="SM00306">
    <property type="entry name" value="HintN"/>
    <property type="match status" value="1"/>
</dbReference>
<keyword evidence="2" id="KW-0175">Coiled coil</keyword>
<feature type="region of interest" description="Disordered" evidence="3">
    <location>
        <begin position="1720"/>
        <end position="1741"/>
    </location>
</feature>
<feature type="domain" description="Hint" evidence="5">
    <location>
        <begin position="1742"/>
        <end position="1840"/>
    </location>
</feature>
<keyword evidence="1" id="KW-0677">Repeat</keyword>
<dbReference type="PROSITE" id="PS50818">
    <property type="entry name" value="INTEIN_C_TER"/>
    <property type="match status" value="1"/>
</dbReference>
<dbReference type="Pfam" id="PF25023">
    <property type="entry name" value="TEN_YD-shell"/>
    <property type="match status" value="2"/>
</dbReference>
<name>A0A327Z3A2_9ACTN</name>
<dbReference type="InterPro" id="IPR006141">
    <property type="entry name" value="Intein_N"/>
</dbReference>
<dbReference type="Pfam" id="PF07591">
    <property type="entry name" value="PT-HINT"/>
    <property type="match status" value="1"/>
</dbReference>
<dbReference type="Pfam" id="PF05593">
    <property type="entry name" value="RHS_repeat"/>
    <property type="match status" value="2"/>
</dbReference>
<dbReference type="NCBIfam" id="TIGR01643">
    <property type="entry name" value="YD_repeat_2x"/>
    <property type="match status" value="9"/>
</dbReference>
<evidence type="ECO:0000256" key="2">
    <source>
        <dbReference type="SAM" id="Coils"/>
    </source>
</evidence>
<dbReference type="InterPro" id="IPR045351">
    <property type="entry name" value="DUF6531"/>
</dbReference>
<dbReference type="PROSITE" id="PS50817">
    <property type="entry name" value="INTEIN_N_TER"/>
    <property type="match status" value="1"/>
</dbReference>
<accession>A0A327Z3A2</accession>
<dbReference type="CDD" id="cd00081">
    <property type="entry name" value="Hint"/>
    <property type="match status" value="1"/>
</dbReference>
<evidence type="ECO:0000256" key="4">
    <source>
        <dbReference type="SAM" id="SignalP"/>
    </source>
</evidence>
<reference evidence="6 7" key="1">
    <citation type="submission" date="2018-06" db="EMBL/GenBank/DDBJ databases">
        <title>Genomic Encyclopedia of Type Strains, Phase III (KMG-III): the genomes of soil and plant-associated and newly described type strains.</title>
        <authorList>
            <person name="Whitman W."/>
        </authorList>
    </citation>
    <scope>NUCLEOTIDE SEQUENCE [LARGE SCALE GENOMIC DNA]</scope>
    <source>
        <strain evidence="6 7">CGMCC 4.7090</strain>
    </source>
</reference>
<keyword evidence="4" id="KW-0732">Signal</keyword>
<keyword evidence="7" id="KW-1185">Reference proteome</keyword>
<feature type="region of interest" description="Disordered" evidence="3">
    <location>
        <begin position="814"/>
        <end position="870"/>
    </location>
</feature>
<feature type="chain" id="PRO_5016319205" evidence="4">
    <location>
        <begin position="35"/>
        <end position="2006"/>
    </location>
</feature>
<feature type="compositionally biased region" description="Polar residues" evidence="3">
    <location>
        <begin position="854"/>
        <end position="869"/>
    </location>
</feature>
<dbReference type="InterPro" id="IPR031325">
    <property type="entry name" value="RHS_repeat"/>
</dbReference>
<dbReference type="InterPro" id="IPR006530">
    <property type="entry name" value="YD"/>
</dbReference>
<dbReference type="SUPFAM" id="SSF51294">
    <property type="entry name" value="Hedgehog/intein (Hint) domain"/>
    <property type="match status" value="1"/>
</dbReference>
<dbReference type="Proteomes" id="UP000249341">
    <property type="component" value="Unassembled WGS sequence"/>
</dbReference>
<gene>
    <name evidence="6" type="ORF">B0I29_1198</name>
</gene>
<evidence type="ECO:0000256" key="1">
    <source>
        <dbReference type="ARBA" id="ARBA00022737"/>
    </source>
</evidence>
<feature type="signal peptide" evidence="4">
    <location>
        <begin position="1"/>
        <end position="34"/>
    </location>
</feature>
<dbReference type="GO" id="GO:0016539">
    <property type="term" value="P:intein-mediated protein splicing"/>
    <property type="evidence" value="ECO:0007669"/>
    <property type="project" value="InterPro"/>
</dbReference>
<evidence type="ECO:0000259" key="5">
    <source>
        <dbReference type="SMART" id="SM00306"/>
    </source>
</evidence>
<protein>
    <submittedName>
        <fullName evidence="6">Intein/intein/RHS repeat-associated protein</fullName>
    </submittedName>
</protein>
<dbReference type="InterPro" id="IPR050708">
    <property type="entry name" value="T6SS_VgrG/RHS"/>
</dbReference>
<dbReference type="RefSeq" id="WP_245972948.1">
    <property type="nucleotide sequence ID" value="NZ_JACHWI010000006.1"/>
</dbReference>
<dbReference type="InterPro" id="IPR003587">
    <property type="entry name" value="Hint_dom_N"/>
</dbReference>
<feature type="coiled-coil region" evidence="2">
    <location>
        <begin position="1678"/>
        <end position="1720"/>
    </location>
</feature>
<sequence length="2006" mass="215761">MSSHRFPRARHMAAFCASLLVFTLAPPVSIPARAEPGAVPQVTEGTDPQQRGLPPNAASTATVDESSRPPVVPPLVEAGGEPEKAGAQLRAAQQLAPGEAFRDLLLRPGFVVGDTSLVVYFNTADEGFETWRVDLFDVESNTKQESITLGKDVLEDSKCEQPRKYCKSLGAAEGWQLDPQKQYFVTLTGIYPDGEVPSAASDQAAPRATVDPPAVPDRQAAGCGCSVALGMTDASQAIRANGVSTGTGAFTRAEQDLALASFAVGFASTRTYSSLNTGPSAFGPGWAWAYDLKVTAAEGGVVVRAEDGSDTLFAANGDGFTRPPGVRSTLRRAGDGWELVTRNNIVYAFDAQGLLTSILNPRQQGLRFTHGVDSITVTDASGHKAQVKLEAGLIQSIGLEDGRKVQYSYTDGLLTKVRDARGEIWQYKYDTAARLNRVIDPFHVSTVVNEYAENGRVTRQLDALGAATTFGWDATKQESKTTDADDVVVWDGYKGNVLLYTQRGNGDTNHHRYDGTLNRSLVVNGNANQHETTYDAAGNPIERFAPQRRFSEKVSYDARNNPTSHVDANGQKWIDEYNEFDELVKSTDPEGHVVTYAYDSRGLPISETDQRGKVTTYQTIPAGERNSGLVESVTTPEGRRSSSVYDKSGRVAVSFDPRNNATKFTYDDQDRVIATLKPERLTPSVSVYDATGRLVKTVTAAGVTTTHAYFLTGLLKTVTSELTTTRLTYTPAGRRLTSAVDMKDEPDLVTSWTYNPKGLVETVTSPRGNVPGATKADYTTTYVYDRDDNPIQIRRPYPGGKVVVKDIAVDDLDRTTSTTNGLGKTSTFERSNAGEVTSTTDSLGRKTSLGYDKSGQQTSITDSGGSQTKTEYDAAGNKIKVTSPVGGVTTFEYDGDGLLIATTEPRGNVEGADKEQFTTHYEYDAAGNQVKVIDALDHVTKYKYDDANRLIATTDANSNTTRYTYTADDQTRSITEPDSVFGSATVYDYGKDGVVQSVIDPRGNRSRIEYDEAGRPVRSLDPLGRSTNVTYDAESNVVGLLSLNTLEFPWLISDKEKAKRTTVDEYDIVGRRISRTLGTSGTVYRWGYDAEDRTTSYGDPLGVRDVAYDDEDQITSVTRKEAGRSDETYTYGYDVRGNVTSRQYPDGTVAGYGYDADSQVTGLTTGDTSWSFGYDVAGQRTSTTLPSGVGLVENRSYDQAGRLTAIGTERVGDPVPGVQDPVSRYDISLDPVGNPTRVITTRGGVAESVAYAYDENDRVTSACYAVASCSGKDVKPVGRIDYTYDLVGNRTSQKRTGTAGEDVTTYKYDSADQLQSEHLVGRANLRTTTYDYDERGNQVKAGGDKLTYNLDNSIATAEVSGVKTAYAYGADGMRLAATTDTSAQRFSWDMAGTLPQIGIDTVEQGGAVVEKRAFTYGPDDEPLGLIDQGGAVHSYTHDWLGGIANMLSPTGAVEAGYDYDPFGNPRVGESLAGQEIPEGASPENPMRFHGAYQDSSTGEGNYFLRARNYDPGTGRFATRDPMPVTQEATSAYTYASNNPLAFSDPTGLVTDAGTTGATTSADEGTTVETGPSPEDIAKANQLQSKSTLDVILEAGGQVLMEFLGITDLLNCLKGDLGGCAMMIVGALPWGKIFKAKKIAEAIYKAGKAVITFFQEIKWAKAILAGAEKAAEAAKAAAAAAAKAAAEKAAKAKAAAEAAAKKAAAQAQARAKAQAAKLKAKTRKGAGDAKSGPKGCKDSMLPKHSFTGETRVLLADGSSETIADLKPGDTVTATDPVTGETGARQVERTIRTDTDKEFVDVTVVGGGELTTTATHPFWSVTRKAWVEAGELKAGEQLRTDEGEKIKIKSLRGYGEKHRTYDLTVNDLHTYYVLADSSPVLVHNVDELELCKQTLGPGPFAREGVATTRRRVGRTHPEYWDNQINGIAHGCHTCGARLPGTANGEWIFDHQPPISAVSGPYRGTGYPHCDGCRAQQGGMMSQLSQGNYDFPPIRPLLDARHLNLINLD</sequence>